<dbReference type="EC" id="1.8.4.11" evidence="2"/>
<keyword evidence="8" id="KW-1185">Reference proteome</keyword>
<dbReference type="PANTHER" id="PTHR43774">
    <property type="entry name" value="PEPTIDE METHIONINE SULFOXIDE REDUCTASE"/>
    <property type="match status" value="1"/>
</dbReference>
<feature type="domain" description="Peptide methionine sulphoxide reductase MsrA" evidence="5">
    <location>
        <begin position="2"/>
        <end position="73"/>
    </location>
</feature>
<evidence type="ECO:0000313" key="8">
    <source>
        <dbReference type="Proteomes" id="UP001152320"/>
    </source>
</evidence>
<feature type="domain" description="Selenoprotein methionine sulfoxide reductase A helical" evidence="6">
    <location>
        <begin position="83"/>
        <end position="127"/>
    </location>
</feature>
<proteinExistence type="inferred from homology"/>
<dbReference type="InterPro" id="IPR036509">
    <property type="entry name" value="Met_Sox_Rdtase_MsrA_sf"/>
</dbReference>
<dbReference type="SUPFAM" id="SSF55068">
    <property type="entry name" value="Peptide methionine sulfoxide reductase"/>
    <property type="match status" value="1"/>
</dbReference>
<dbReference type="AlphaFoldDB" id="A0A9Q1CC86"/>
<dbReference type="Pfam" id="PF20939">
    <property type="entry name" value="MsrA_helical"/>
    <property type="match status" value="1"/>
</dbReference>
<evidence type="ECO:0000256" key="1">
    <source>
        <dbReference type="ARBA" id="ARBA00005591"/>
    </source>
</evidence>
<dbReference type="InterPro" id="IPR002569">
    <property type="entry name" value="Met_Sox_Rdtase_MsrA_dom"/>
</dbReference>
<dbReference type="Pfam" id="PF01625">
    <property type="entry name" value="PMSR"/>
    <property type="match status" value="1"/>
</dbReference>
<dbReference type="Gene3D" id="3.30.1060.10">
    <property type="entry name" value="Peptide methionine sulphoxide reductase MsrA"/>
    <property type="match status" value="1"/>
</dbReference>
<evidence type="ECO:0000256" key="3">
    <source>
        <dbReference type="ARBA" id="ARBA00023002"/>
    </source>
</evidence>
<dbReference type="InterPro" id="IPR049006">
    <property type="entry name" value="MsrA_helical"/>
</dbReference>
<evidence type="ECO:0000256" key="4">
    <source>
        <dbReference type="ARBA" id="ARBA00030643"/>
    </source>
</evidence>
<comment type="caution">
    <text evidence="7">The sequence shown here is derived from an EMBL/GenBank/DDBJ whole genome shotgun (WGS) entry which is preliminary data.</text>
</comment>
<name>A0A9Q1CC86_HOLLE</name>
<keyword evidence="3" id="KW-0560">Oxidoreductase</keyword>
<reference evidence="7" key="1">
    <citation type="submission" date="2021-10" db="EMBL/GenBank/DDBJ databases">
        <title>Tropical sea cucumber genome reveals ecological adaptation and Cuvierian tubules defense mechanism.</title>
        <authorList>
            <person name="Chen T."/>
        </authorList>
    </citation>
    <scope>NUCLEOTIDE SEQUENCE</scope>
    <source>
        <strain evidence="7">Nanhai2018</strain>
        <tissue evidence="7">Muscle</tissue>
    </source>
</reference>
<organism evidence="7 8">
    <name type="scientific">Holothuria leucospilota</name>
    <name type="common">Black long sea cucumber</name>
    <name type="synonym">Mertensiothuria leucospilota</name>
    <dbReference type="NCBI Taxonomy" id="206669"/>
    <lineage>
        <taxon>Eukaryota</taxon>
        <taxon>Metazoa</taxon>
        <taxon>Echinodermata</taxon>
        <taxon>Eleutherozoa</taxon>
        <taxon>Echinozoa</taxon>
        <taxon>Holothuroidea</taxon>
        <taxon>Aspidochirotacea</taxon>
        <taxon>Aspidochirotida</taxon>
        <taxon>Holothuriidae</taxon>
        <taxon>Holothuria</taxon>
    </lineage>
</organism>
<dbReference type="GO" id="GO:0008113">
    <property type="term" value="F:peptide-methionine (S)-S-oxide reductase activity"/>
    <property type="evidence" value="ECO:0007669"/>
    <property type="project" value="UniProtKB-EC"/>
</dbReference>
<dbReference type="OrthoDB" id="77405at2759"/>
<dbReference type="PANTHER" id="PTHR43774:SF1">
    <property type="entry name" value="PEPTIDE METHIONINE SULFOXIDE REDUCTASE MSRA 2"/>
    <property type="match status" value="1"/>
</dbReference>
<protein>
    <recommendedName>
        <fullName evidence="2">peptide-methionine (S)-S-oxide reductase</fullName>
        <ecNumber evidence="2">1.8.4.11</ecNumber>
    </recommendedName>
    <alternativeName>
        <fullName evidence="4">Peptide-methionine (S)-S-oxide reductase</fullName>
    </alternativeName>
</protein>
<dbReference type="EMBL" id="JAIZAY010000005">
    <property type="protein sequence ID" value="KAJ8042246.1"/>
    <property type="molecule type" value="Genomic_DNA"/>
</dbReference>
<evidence type="ECO:0000256" key="2">
    <source>
        <dbReference type="ARBA" id="ARBA00012502"/>
    </source>
</evidence>
<evidence type="ECO:0000259" key="5">
    <source>
        <dbReference type="Pfam" id="PF01625"/>
    </source>
</evidence>
<gene>
    <name evidence="7" type="ORF">HOLleu_13255</name>
</gene>
<dbReference type="Proteomes" id="UP001152320">
    <property type="component" value="Chromosome 5"/>
</dbReference>
<sequence>MFWHNHDSTVCHKRQYMSAIFYHGDEQKALAEKTKDEHQKTLKKKIQTLIKPAEEFYDAEDYHQKYMLRQHRSLFHSMNFAPKELIKSHAAARLNGYVAGFGKRSNFEEEVDKLGLSDEQANYVRGVLGRGGMN</sequence>
<accession>A0A9Q1CC86</accession>
<evidence type="ECO:0000259" key="6">
    <source>
        <dbReference type="Pfam" id="PF20939"/>
    </source>
</evidence>
<comment type="similarity">
    <text evidence="1">Belongs to the MsrA Met sulfoxide reductase family.</text>
</comment>
<evidence type="ECO:0000313" key="7">
    <source>
        <dbReference type="EMBL" id="KAJ8042246.1"/>
    </source>
</evidence>